<name>A0A194XPC8_MOLSC</name>
<sequence length="901" mass="96897">MCEPGHESFELPLTDEEYREKLAQFKAMALEQGDQETLDYLANFVTPIPSPALWSRRPDFNELFGDTPLPSAALRGNLSAEEINALFGDFPAPSPMNATFDQEMKNTEATSTTPAPAEEPTNAPESSTSGAEPGDHPSKGRFKPALTIKVGKDGNFVTEPIPGVYTNQPLTSDRDFFADRSNDVLSPNEIQKRLNLLYAMLPSTDTPRTAAFKEQELLKQVQNFGKREATSRGNGGSGAGGIPQIDGPISPPEKQKKNKQKDEESRGRGKTPVEDSTNGNGRFQMIGNLPFPCKPSPPTVNKSEIGTSATVSEAKTTSTTTVQARGGAATPVNTITAAQQPVTPPQRAGPSAQSALYKSPYGSPPSGGNYRIQTTTRDVNDRVVTISQLRGGQQPGGVLAIANMDGSQSGGPPPVYVHAGNRPQQGGGATPSPEMGSYPDPQQQGPVNPYPNIGRPSPQQRRVMSSPSMNGYPSPQQGRVMAAPNRNGYPGTQMFGAPQVSGNALYGAPQVSGHAWYGAGQGGPVLPPQLGYPQPTLGDPFNASGSFQQIGGATLPTAGQYQGTDSDEETRRKNTEEARAFLRNRRKQLGQPEPVPYDASASASRAEEYVAMVKELGIEPGSDQAKAMVNTMKGWVAEKVYIDPKKLKSAAKMMDELNNSPSHLRARADCLIFQQLVRDGKKAEADQHLEDMVAKLHGPDAMAIYMEHARMGTLARQQLGPDYQHAEDVMFPFIPTKGFCPVDPNDKSEEAEAARQAWHEDWKENWSKIEAQELVMRKAAFAYSQATEIHSDPRDIHIPKAPDMPVHLRGNFPDPESKGKSAKGKRKSSVDSSQGGSPVKKARAPSRKRVVSAAVTPAPAPAAPAPVGLEGSIMQLTNAVEHMSARLMIMEGEVALMKANK</sequence>
<accession>A0A194XPC8</accession>
<feature type="region of interest" description="Disordered" evidence="1">
    <location>
        <begin position="550"/>
        <end position="574"/>
    </location>
</feature>
<feature type="compositionally biased region" description="Basic residues" evidence="1">
    <location>
        <begin position="840"/>
        <end position="850"/>
    </location>
</feature>
<feature type="compositionally biased region" description="Low complexity" evidence="1">
    <location>
        <begin position="307"/>
        <end position="319"/>
    </location>
</feature>
<dbReference type="OrthoDB" id="10679616at2759"/>
<evidence type="ECO:0000256" key="1">
    <source>
        <dbReference type="SAM" id="MobiDB-lite"/>
    </source>
</evidence>
<feature type="compositionally biased region" description="Polar residues" evidence="1">
    <location>
        <begin position="457"/>
        <end position="477"/>
    </location>
</feature>
<dbReference type="RefSeq" id="XP_018076460.1">
    <property type="nucleotide sequence ID" value="XM_018222208.1"/>
</dbReference>
<feature type="region of interest" description="Disordered" evidence="1">
    <location>
        <begin position="389"/>
        <end position="479"/>
    </location>
</feature>
<keyword evidence="3" id="KW-1185">Reference proteome</keyword>
<feature type="region of interest" description="Disordered" evidence="1">
    <location>
        <begin position="227"/>
        <end position="319"/>
    </location>
</feature>
<dbReference type="Proteomes" id="UP000070700">
    <property type="component" value="Unassembled WGS sequence"/>
</dbReference>
<feature type="region of interest" description="Disordered" evidence="1">
    <location>
        <begin position="105"/>
        <end position="142"/>
    </location>
</feature>
<evidence type="ECO:0000313" key="2">
    <source>
        <dbReference type="EMBL" id="KUJ22105.1"/>
    </source>
</evidence>
<feature type="compositionally biased region" description="Low complexity" evidence="1">
    <location>
        <begin position="107"/>
        <end position="127"/>
    </location>
</feature>
<gene>
    <name evidence="2" type="ORF">LY89DRAFT_778428</name>
</gene>
<evidence type="ECO:0000313" key="3">
    <source>
        <dbReference type="Proteomes" id="UP000070700"/>
    </source>
</evidence>
<dbReference type="InParanoid" id="A0A194XPC8"/>
<dbReference type="KEGG" id="psco:LY89DRAFT_778428"/>
<dbReference type="AlphaFoldDB" id="A0A194XPC8"/>
<protein>
    <submittedName>
        <fullName evidence="2">Uncharacterized protein</fullName>
    </submittedName>
</protein>
<feature type="compositionally biased region" description="Polar residues" evidence="1">
    <location>
        <begin position="550"/>
        <end position="564"/>
    </location>
</feature>
<feature type="region of interest" description="Disordered" evidence="1">
    <location>
        <begin position="792"/>
        <end position="867"/>
    </location>
</feature>
<dbReference type="GeneID" id="28831934"/>
<organism evidence="2 3">
    <name type="scientific">Mollisia scopiformis</name>
    <name type="common">Conifer needle endophyte fungus</name>
    <name type="synonym">Phialocephala scopiformis</name>
    <dbReference type="NCBI Taxonomy" id="149040"/>
    <lineage>
        <taxon>Eukaryota</taxon>
        <taxon>Fungi</taxon>
        <taxon>Dikarya</taxon>
        <taxon>Ascomycota</taxon>
        <taxon>Pezizomycotina</taxon>
        <taxon>Leotiomycetes</taxon>
        <taxon>Helotiales</taxon>
        <taxon>Mollisiaceae</taxon>
        <taxon>Mollisia</taxon>
    </lineage>
</organism>
<feature type="compositionally biased region" description="Basic and acidic residues" evidence="1">
    <location>
        <begin position="260"/>
        <end position="273"/>
    </location>
</feature>
<dbReference type="EMBL" id="KQ947407">
    <property type="protein sequence ID" value="KUJ22105.1"/>
    <property type="molecule type" value="Genomic_DNA"/>
</dbReference>
<reference evidence="2 3" key="1">
    <citation type="submission" date="2015-10" db="EMBL/GenBank/DDBJ databases">
        <title>Full genome of DAOMC 229536 Phialocephala scopiformis, a fungal endophyte of spruce producing the potent anti-insectan compound rugulosin.</title>
        <authorList>
            <consortium name="DOE Joint Genome Institute"/>
            <person name="Walker A.K."/>
            <person name="Frasz S.L."/>
            <person name="Seifert K.A."/>
            <person name="Miller J.D."/>
            <person name="Mondo S.J."/>
            <person name="Labutti K."/>
            <person name="Lipzen A."/>
            <person name="Dockter R."/>
            <person name="Kennedy M."/>
            <person name="Grigoriev I.V."/>
            <person name="Spatafora J.W."/>
        </authorList>
    </citation>
    <scope>NUCLEOTIDE SEQUENCE [LARGE SCALE GENOMIC DNA]</scope>
    <source>
        <strain evidence="2 3">CBS 120377</strain>
    </source>
</reference>
<proteinExistence type="predicted"/>